<feature type="transmembrane region" description="Helical" evidence="1">
    <location>
        <begin position="148"/>
        <end position="166"/>
    </location>
</feature>
<dbReference type="GeneID" id="25911863"/>
<feature type="transmembrane region" description="Helical" evidence="1">
    <location>
        <begin position="71"/>
        <end position="95"/>
    </location>
</feature>
<accession>A0A0L0FH79</accession>
<feature type="transmembrane region" description="Helical" evidence="1">
    <location>
        <begin position="297"/>
        <end position="315"/>
    </location>
</feature>
<keyword evidence="3" id="KW-1185">Reference proteome</keyword>
<dbReference type="AlphaFoldDB" id="A0A0L0FH79"/>
<proteinExistence type="predicted"/>
<keyword evidence="1" id="KW-1133">Transmembrane helix</keyword>
<feature type="transmembrane region" description="Helical" evidence="1">
    <location>
        <begin position="327"/>
        <end position="355"/>
    </location>
</feature>
<evidence type="ECO:0000256" key="1">
    <source>
        <dbReference type="SAM" id="Phobius"/>
    </source>
</evidence>
<dbReference type="RefSeq" id="XP_014150031.1">
    <property type="nucleotide sequence ID" value="XM_014294556.1"/>
</dbReference>
<protein>
    <submittedName>
        <fullName evidence="2">Uncharacterized protein</fullName>
    </submittedName>
</protein>
<evidence type="ECO:0000313" key="3">
    <source>
        <dbReference type="Proteomes" id="UP000054560"/>
    </source>
</evidence>
<organism evidence="2 3">
    <name type="scientific">Sphaeroforma arctica JP610</name>
    <dbReference type="NCBI Taxonomy" id="667725"/>
    <lineage>
        <taxon>Eukaryota</taxon>
        <taxon>Ichthyosporea</taxon>
        <taxon>Ichthyophonida</taxon>
        <taxon>Sphaeroforma</taxon>
    </lineage>
</organism>
<evidence type="ECO:0000313" key="2">
    <source>
        <dbReference type="EMBL" id="KNC76129.1"/>
    </source>
</evidence>
<feature type="transmembrane region" description="Helical" evidence="1">
    <location>
        <begin position="178"/>
        <end position="200"/>
    </location>
</feature>
<feature type="transmembrane region" description="Helical" evidence="1">
    <location>
        <begin position="107"/>
        <end position="132"/>
    </location>
</feature>
<name>A0A0L0FH79_9EUKA</name>
<keyword evidence="1" id="KW-0472">Membrane</keyword>
<dbReference type="EMBL" id="KQ243243">
    <property type="protein sequence ID" value="KNC76129.1"/>
    <property type="molecule type" value="Genomic_DNA"/>
</dbReference>
<gene>
    <name evidence="2" type="ORF">SARC_11359</name>
</gene>
<reference evidence="2 3" key="1">
    <citation type="submission" date="2011-02" db="EMBL/GenBank/DDBJ databases">
        <title>The Genome Sequence of Sphaeroforma arctica JP610.</title>
        <authorList>
            <consortium name="The Broad Institute Genome Sequencing Platform"/>
            <person name="Russ C."/>
            <person name="Cuomo C."/>
            <person name="Young S.K."/>
            <person name="Zeng Q."/>
            <person name="Gargeya S."/>
            <person name="Alvarado L."/>
            <person name="Berlin A."/>
            <person name="Chapman S.B."/>
            <person name="Chen Z."/>
            <person name="Freedman E."/>
            <person name="Gellesch M."/>
            <person name="Goldberg J."/>
            <person name="Griggs A."/>
            <person name="Gujja S."/>
            <person name="Heilman E."/>
            <person name="Heiman D."/>
            <person name="Howarth C."/>
            <person name="Mehta T."/>
            <person name="Neiman D."/>
            <person name="Pearson M."/>
            <person name="Roberts A."/>
            <person name="Saif S."/>
            <person name="Shea T."/>
            <person name="Shenoy N."/>
            <person name="Sisk P."/>
            <person name="Stolte C."/>
            <person name="Sykes S."/>
            <person name="White J."/>
            <person name="Yandava C."/>
            <person name="Burger G."/>
            <person name="Gray M.W."/>
            <person name="Holland P.W.H."/>
            <person name="King N."/>
            <person name="Lang F.B.F."/>
            <person name="Roger A.J."/>
            <person name="Ruiz-Trillo I."/>
            <person name="Haas B."/>
            <person name="Nusbaum C."/>
            <person name="Birren B."/>
        </authorList>
    </citation>
    <scope>NUCLEOTIDE SEQUENCE [LARGE SCALE GENOMIC DNA]</scope>
    <source>
        <strain evidence="2 3">JP610</strain>
    </source>
</reference>
<feature type="transmembrane region" description="Helical" evidence="1">
    <location>
        <begin position="221"/>
        <end position="246"/>
    </location>
</feature>
<keyword evidence="1" id="KW-0812">Transmembrane</keyword>
<feature type="transmembrane region" description="Helical" evidence="1">
    <location>
        <begin position="258"/>
        <end position="277"/>
    </location>
</feature>
<dbReference type="Proteomes" id="UP000054560">
    <property type="component" value="Unassembled WGS sequence"/>
</dbReference>
<sequence>MPPQIDSDSMPGGAIELAPSVVVRAPKLGKKEQANARSNVTMTEMKNVGLTDTIRNVRDTRSITGEEFNTLSLWLFICSFVFNGAVCGVMFYFFSFNSHFADDDNTIVLYVTLGVLCLVLLEVALTAGYCLIRRNAPLLKCRVRTHMFINFLMMVIVVLVAFPISVDDLGIANLPEPVRIALLGTQSLAVSIAVASQVARQRLIYVLFGIGSRINQTEPKWAYGITLIFLCSTSILTMIPFVFLYKFEDGRYRDWSELPITILSILYVCLLLVYTYLTHSSQGVNESYSDWRSNVRVGLVLTMAILFSCAAKHGFTRAFKESNFLLLPTYVALFTVAVVILDIFGTVALITAMGYELKGRLDPQRTKFSSSHHALPEDKDRRKSRGEISMYSEHKLNTVPNRLLCDSLQIDPKVMRCSDENTIDLMQMSADVARI</sequence>